<keyword evidence="8" id="KW-1133">Transmembrane helix</keyword>
<dbReference type="NCBIfam" id="TIGR00705">
    <property type="entry name" value="SppA_67K"/>
    <property type="match status" value="1"/>
</dbReference>
<dbReference type="Proteomes" id="UP000838672">
    <property type="component" value="Unassembled WGS sequence"/>
</dbReference>
<evidence type="ECO:0000259" key="9">
    <source>
        <dbReference type="Pfam" id="PF01343"/>
    </source>
</evidence>
<keyword evidence="8" id="KW-0812">Transmembrane</keyword>
<dbReference type="GO" id="GO:0006508">
    <property type="term" value="P:proteolysis"/>
    <property type="evidence" value="ECO:0007669"/>
    <property type="project" value="UniProtKB-KW"/>
</dbReference>
<dbReference type="PANTHER" id="PTHR33209">
    <property type="entry name" value="PROTEASE 4"/>
    <property type="match status" value="1"/>
</dbReference>
<dbReference type="PIRSF" id="PIRSF001217">
    <property type="entry name" value="Protease_4_SppA"/>
    <property type="match status" value="1"/>
</dbReference>
<comment type="similarity">
    <text evidence="2">Belongs to the peptidase S49 family.</text>
</comment>
<keyword evidence="7" id="KW-0175">Coiled coil</keyword>
<dbReference type="PANTHER" id="PTHR33209:SF1">
    <property type="entry name" value="PEPTIDASE S49 DOMAIN-CONTAINING PROTEIN"/>
    <property type="match status" value="1"/>
</dbReference>
<dbReference type="Pfam" id="PF01343">
    <property type="entry name" value="Peptidase_S49"/>
    <property type="match status" value="2"/>
</dbReference>
<dbReference type="Gene3D" id="6.20.330.10">
    <property type="match status" value="1"/>
</dbReference>
<comment type="caution">
    <text evidence="10">The sequence shown here is derived from an EMBL/GenBank/DDBJ whole genome shotgun (WGS) entry which is preliminary data.</text>
</comment>
<proteinExistence type="inferred from homology"/>
<gene>
    <name evidence="10" type="primary">sppA</name>
    <name evidence="10" type="ORF">VST7929_01726</name>
</gene>
<evidence type="ECO:0000313" key="11">
    <source>
        <dbReference type="Proteomes" id="UP000838672"/>
    </source>
</evidence>
<evidence type="ECO:0000256" key="8">
    <source>
        <dbReference type="SAM" id="Phobius"/>
    </source>
</evidence>
<evidence type="ECO:0000256" key="3">
    <source>
        <dbReference type="ARBA" id="ARBA00022670"/>
    </source>
</evidence>
<evidence type="ECO:0000313" key="10">
    <source>
        <dbReference type="EMBL" id="CAH0533850.1"/>
    </source>
</evidence>
<feature type="transmembrane region" description="Helical" evidence="8">
    <location>
        <begin position="21"/>
        <end position="42"/>
    </location>
</feature>
<dbReference type="GO" id="GO:0008233">
    <property type="term" value="F:peptidase activity"/>
    <property type="evidence" value="ECO:0007669"/>
    <property type="project" value="UniProtKB-KW"/>
</dbReference>
<evidence type="ECO:0000256" key="7">
    <source>
        <dbReference type="SAM" id="Coils"/>
    </source>
</evidence>
<reference evidence="10" key="1">
    <citation type="submission" date="2021-11" db="EMBL/GenBank/DDBJ databases">
        <authorList>
            <person name="Rodrigo-Torres L."/>
            <person name="Arahal R. D."/>
            <person name="Lucena T."/>
        </authorList>
    </citation>
    <scope>NUCLEOTIDE SEQUENCE</scope>
    <source>
        <strain evidence="10">CECT 7929</strain>
    </source>
</reference>
<feature type="domain" description="Peptidase S49" evidence="9">
    <location>
        <begin position="385"/>
        <end position="535"/>
    </location>
</feature>
<keyword evidence="6 8" id="KW-0472">Membrane</keyword>
<dbReference type="RefSeq" id="WP_237466266.1">
    <property type="nucleotide sequence ID" value="NZ_CAKLDI010000001.1"/>
</dbReference>
<accession>A0ABM8ZU73</accession>
<organism evidence="10 11">
    <name type="scientific">Vibrio stylophorae</name>
    <dbReference type="NCBI Taxonomy" id="659351"/>
    <lineage>
        <taxon>Bacteria</taxon>
        <taxon>Pseudomonadati</taxon>
        <taxon>Pseudomonadota</taxon>
        <taxon>Gammaproteobacteria</taxon>
        <taxon>Vibrionales</taxon>
        <taxon>Vibrionaceae</taxon>
        <taxon>Vibrio</taxon>
    </lineage>
</organism>
<keyword evidence="11" id="KW-1185">Reference proteome</keyword>
<keyword evidence="3 10" id="KW-0645">Protease</keyword>
<dbReference type="Gene3D" id="3.90.226.10">
    <property type="entry name" value="2-enoyl-CoA Hydratase, Chain A, domain 1"/>
    <property type="match status" value="3"/>
</dbReference>
<comment type="subcellular location">
    <subcellularLocation>
        <location evidence="1">Membrane</location>
    </subcellularLocation>
</comment>
<dbReference type="InterPro" id="IPR004635">
    <property type="entry name" value="Pept_S49_SppA"/>
</dbReference>
<dbReference type="InterPro" id="IPR047217">
    <property type="entry name" value="S49_SppA_67K_type_N"/>
</dbReference>
<dbReference type="SUPFAM" id="SSF52096">
    <property type="entry name" value="ClpP/crotonase"/>
    <property type="match status" value="2"/>
</dbReference>
<name>A0ABM8ZU73_9VIBR</name>
<dbReference type="CDD" id="cd07023">
    <property type="entry name" value="S49_Sppa_N_C"/>
    <property type="match status" value="1"/>
</dbReference>
<keyword evidence="4 10" id="KW-0378">Hydrolase</keyword>
<dbReference type="NCBIfam" id="TIGR00706">
    <property type="entry name" value="SppA_dom"/>
    <property type="match status" value="1"/>
</dbReference>
<feature type="domain" description="Peptidase S49" evidence="9">
    <location>
        <begin position="136"/>
        <end position="263"/>
    </location>
</feature>
<evidence type="ECO:0000256" key="1">
    <source>
        <dbReference type="ARBA" id="ARBA00004370"/>
    </source>
</evidence>
<evidence type="ECO:0000256" key="6">
    <source>
        <dbReference type="ARBA" id="ARBA00023136"/>
    </source>
</evidence>
<protein>
    <submittedName>
        <fullName evidence="10">Protease 4</fullName>
        <ecNumber evidence="10">3.4.21.-</ecNumber>
    </submittedName>
</protein>
<dbReference type="InterPro" id="IPR047272">
    <property type="entry name" value="S49_SppA_C"/>
</dbReference>
<sequence length="610" mass="67637">MRTLIRWIGAFFRYLWKTINFIRLLLINVVFFTLVALIFVAISSDEPSVTLPEKAYLQVELSGPLLDQRTQGDPFGEASRLLSGEWQSQLTLYEIVQTIRHAATDDRIQGMVLNLNELEPTSLTKLRYVAKAIEEFKAHKKPVIVYGEHYSQGQYYLASFADEVYMAPYGSVMLQGFSSYGLYYKSLLERLDIHPHIFRVGTYKSAVEPFLRDDMSVEAKEASSALLNQLWGTYLADVAENRGTTVEKISPNIDKLLADLRRANGNMAQLNVEYKLIDQRLNRPQFDERIHTRFTDSEALDFYAYHQQIQPQEGYLNHGNIGIVTIDGPIVDGLSTPTEVGGATIASLLREARNNDDIKAVVLRVNSPGGSAYASEAIRVEVDALRSSGKPVIASMSSMAASGGYWVSVSADKIIAQPTTITGSIGIFGLFLSFEDALKNIGIYSDGLGTTAFAGMSPARELTPEVNEFIQLGVEHGYQQFIDLVIHHRQLTRKQVQAAAQGRVWTGQDALKLGLIDELGDFDDAIHSAAIIAGVEHPVPTWVQPPLSTFESFMLGLQATTGIDINQIMSRSLPAPFASTAQQVVKDFNQLSTFNDPKGQYALCLNCLQF</sequence>
<keyword evidence="5" id="KW-0720">Serine protease</keyword>
<feature type="coiled-coil region" evidence="7">
    <location>
        <begin position="253"/>
        <end position="280"/>
    </location>
</feature>
<evidence type="ECO:0000256" key="4">
    <source>
        <dbReference type="ARBA" id="ARBA00022801"/>
    </source>
</evidence>
<dbReference type="EC" id="3.4.21.-" evidence="10"/>
<dbReference type="EMBL" id="CAKLDI010000001">
    <property type="protein sequence ID" value="CAH0533850.1"/>
    <property type="molecule type" value="Genomic_DNA"/>
</dbReference>
<dbReference type="InterPro" id="IPR002142">
    <property type="entry name" value="Peptidase_S49"/>
</dbReference>
<dbReference type="InterPro" id="IPR029045">
    <property type="entry name" value="ClpP/crotonase-like_dom_sf"/>
</dbReference>
<dbReference type="CDD" id="cd07018">
    <property type="entry name" value="S49_SppA_67K_type"/>
    <property type="match status" value="1"/>
</dbReference>
<dbReference type="InterPro" id="IPR004634">
    <property type="entry name" value="Pept_S49_pIV"/>
</dbReference>
<evidence type="ECO:0000256" key="2">
    <source>
        <dbReference type="ARBA" id="ARBA00008683"/>
    </source>
</evidence>
<evidence type="ECO:0000256" key="5">
    <source>
        <dbReference type="ARBA" id="ARBA00022825"/>
    </source>
</evidence>